<keyword evidence="2" id="KW-0946">Virion</keyword>
<reference evidence="2" key="1">
    <citation type="submission" date="2022-05" db="EMBL/GenBank/DDBJ databases">
        <authorList>
            <person name="Cao W."/>
            <person name="Jia N."/>
            <person name="Lam T.T.-Y."/>
            <person name="Ni X."/>
            <person name="Liu J."/>
        </authorList>
    </citation>
    <scope>NUCLEOTIDE SEQUENCE</scope>
    <source>
        <strain evidence="2">TIGMIC 1</strain>
    </source>
</reference>
<feature type="region of interest" description="Disordered" evidence="1">
    <location>
        <begin position="820"/>
        <end position="841"/>
    </location>
</feature>
<feature type="compositionally biased region" description="Low complexity" evidence="1">
    <location>
        <begin position="1001"/>
        <end position="1016"/>
    </location>
</feature>
<dbReference type="InterPro" id="IPR008871">
    <property type="entry name" value="Totivirus_coat"/>
</dbReference>
<keyword evidence="2" id="KW-0167">Capsid protein</keyword>
<accession>A0A9E7V2G6</accession>
<sequence>MSQSPPLTLNHATGHTQHAAATVFSNAAHYSRDVAVSVQVLSPVTMTIDHKGSVANLTHWVTPRFAGATADLCATNCAATLQMGAALRGAATLQRYGALSDRFPITSTYREKCLSASNVTKSGTPDYADIGGIAYGLGLAAGASAIHNWSFTLNQLHTLWGADGVPRLPIAATKDYAPQNVGSTVYLTRDFCANVRAGALVALTSLVSGAGGQCVRDANEIDANGIVLPMMDLAQEFVLHDLTNAFIRIATDNEVLDTFMFHWARGAAASITVRGETYEGGWMRDMVRCGINVAPYGVMTFREEGQAAVHIGRDEHALRAFAYSTVLRLAACWSACDPYVLQPDDYAIPTLITNDPDDMLDGACDAADAAFHTALHALDSTDKRAVALSIDHALTLAGNDGLVANSLSRILLDAALSSVVAGTRVDTITGPELADALMFTIRFGPSGGSVLRRTDSCLDEFTAAALGQGGLAALVATIDARADPREALDVMQTQLVANGGTRNFAKLFSQYWSGANVDRLTLLGTLIFGAYRARVERTFMSLGQAGAWYSARHLSQQVLIMCSWIDCTGLISRIDVPAQVHGLASFTDINASTTYPAFTGTFGERLSGLEDGYTMKGSHTLRHLHMANWARAHPQDGLANMRIHANAENMPVTAYGDLSNDEFYDPYDGGAYRGGLFSLDKASWTKADLAFPLAGELVVTSQVTEYMYDIAQYKRRPGARRDAPITPGTHYAAQTHLFNRHYRSDGLSGTTAPNVTYSMEPFVTTGRYTKPTTALRDPVSRLRALKLHRLSQQTVLQLPANKATVDRARHYFHMSSMVVAESDDSDSDNDDGDEADGAGDSVEARLRAVTSASTPIVVERLQYNPDWSTAQDVAFTVGMAQRGHVVPELADYLLDAMSEQDIAAYRRAASLAGQAAAAAADTVADDRQRDALRTELASLRASTLGAPRGGRAAASAQARSATQAGVTAALAGAAATPLDEADQGQVLAAGSAVEPPTDVDSSGAVGSSHSRSAGGVTPQRGHTRDQRQQARPPGHGPGVTKAAAPSGGGVAPNLSGAANGEEQASGPDQM</sequence>
<organism evidence="2">
    <name type="scientific">Nanning Totiv tick virus 2</name>
    <dbReference type="NCBI Taxonomy" id="2972353"/>
    <lineage>
        <taxon>Viruses</taxon>
        <taxon>Riboviria</taxon>
        <taxon>Orthornavirae</taxon>
        <taxon>Duplornaviricota</taxon>
        <taxon>Chrymotiviricetes</taxon>
        <taxon>Ghabrivirales</taxon>
        <taxon>Totiviridae</taxon>
    </lineage>
</organism>
<dbReference type="EMBL" id="ON746551">
    <property type="protein sequence ID" value="UYL95664.1"/>
    <property type="molecule type" value="Genomic_RNA"/>
</dbReference>
<evidence type="ECO:0000256" key="1">
    <source>
        <dbReference type="SAM" id="MobiDB-lite"/>
    </source>
</evidence>
<feature type="compositionally biased region" description="Acidic residues" evidence="1">
    <location>
        <begin position="821"/>
        <end position="837"/>
    </location>
</feature>
<dbReference type="Pfam" id="PF05518">
    <property type="entry name" value="Totivirus_coat"/>
    <property type="match status" value="1"/>
</dbReference>
<protein>
    <submittedName>
        <fullName evidence="2">Coat protein</fullName>
    </submittedName>
</protein>
<name>A0A9E7V2G6_9VIRU</name>
<dbReference type="GO" id="GO:0019028">
    <property type="term" value="C:viral capsid"/>
    <property type="evidence" value="ECO:0007669"/>
    <property type="project" value="UniProtKB-KW"/>
</dbReference>
<proteinExistence type="predicted"/>
<evidence type="ECO:0000313" key="2">
    <source>
        <dbReference type="EMBL" id="UYL95664.1"/>
    </source>
</evidence>
<feature type="region of interest" description="Disordered" evidence="1">
    <location>
        <begin position="992"/>
        <end position="1070"/>
    </location>
</feature>